<dbReference type="InterPro" id="IPR005665">
    <property type="entry name" value="SecF_bac"/>
</dbReference>
<dbReference type="InterPro" id="IPR005791">
    <property type="entry name" value="SecD"/>
</dbReference>
<dbReference type="InterPro" id="IPR022813">
    <property type="entry name" value="SecD/SecF_arch_bac"/>
</dbReference>
<dbReference type="Pfam" id="PF21760">
    <property type="entry name" value="SecD_1st"/>
    <property type="match status" value="1"/>
</dbReference>
<dbReference type="PANTHER" id="PTHR30081">
    <property type="entry name" value="PROTEIN-EXPORT MEMBRANE PROTEIN SEC"/>
    <property type="match status" value="1"/>
</dbReference>
<keyword evidence="4 9" id="KW-0812">Transmembrane</keyword>
<feature type="transmembrane region" description="Helical" evidence="9">
    <location>
        <begin position="587"/>
        <end position="608"/>
    </location>
</feature>
<dbReference type="PANTHER" id="PTHR30081:SF1">
    <property type="entry name" value="PROTEIN TRANSLOCASE SUBUNIT SECD"/>
    <property type="match status" value="1"/>
</dbReference>
<evidence type="ECO:0000256" key="3">
    <source>
        <dbReference type="ARBA" id="ARBA00022475"/>
    </source>
</evidence>
<accession>A0ABU0CY80</accession>
<dbReference type="PRINTS" id="PR01755">
    <property type="entry name" value="SECFTRNLCASE"/>
</dbReference>
<dbReference type="InterPro" id="IPR048634">
    <property type="entry name" value="SecD_SecF_C"/>
</dbReference>
<comment type="caution">
    <text evidence="9">Lacks conserved residue(s) required for the propagation of feature annotation.</text>
</comment>
<dbReference type="Pfam" id="PF02355">
    <property type="entry name" value="SecD_SecF_C"/>
    <property type="match status" value="2"/>
</dbReference>
<comment type="subunit">
    <text evidence="9">Forms a complex with SecF. Part of the essential Sec protein translocation apparatus which comprises SecA, SecYEG and auxiliary proteins SecDF. Other proteins may also be involved.</text>
</comment>
<evidence type="ECO:0000259" key="12">
    <source>
        <dbReference type="Pfam" id="PF21760"/>
    </source>
</evidence>
<dbReference type="RefSeq" id="WP_307343784.1">
    <property type="nucleotide sequence ID" value="NZ_JAUSUQ010000032.1"/>
</dbReference>
<dbReference type="InterPro" id="IPR022646">
    <property type="entry name" value="SecD/SecF_CS"/>
</dbReference>
<dbReference type="HAMAP" id="MF_01464_B">
    <property type="entry name" value="SecF_B"/>
    <property type="match status" value="1"/>
</dbReference>
<evidence type="ECO:0000313" key="15">
    <source>
        <dbReference type="Proteomes" id="UP001232445"/>
    </source>
</evidence>
<comment type="similarity">
    <text evidence="10">Belongs to the SecD/SecF family. SecF subfamily.</text>
</comment>
<dbReference type="EMBL" id="JAUSUQ010000032">
    <property type="protein sequence ID" value="MDQ0341099.1"/>
    <property type="molecule type" value="Genomic_DNA"/>
</dbReference>
<evidence type="ECO:0000256" key="1">
    <source>
        <dbReference type="ARBA" id="ARBA00004651"/>
    </source>
</evidence>
<comment type="similarity">
    <text evidence="9">Belongs to the SecD/SecF family. SecD subfamily.</text>
</comment>
<dbReference type="InterPro" id="IPR054384">
    <property type="entry name" value="SecDF_P1_head"/>
</dbReference>
<feature type="transmembrane region" description="Helical" evidence="9">
    <location>
        <begin position="446"/>
        <end position="470"/>
    </location>
</feature>
<feature type="transmembrane region" description="Helical" evidence="9">
    <location>
        <begin position="693"/>
        <end position="719"/>
    </location>
</feature>
<evidence type="ECO:0000256" key="7">
    <source>
        <dbReference type="ARBA" id="ARBA00023010"/>
    </source>
</evidence>
<evidence type="ECO:0000256" key="6">
    <source>
        <dbReference type="ARBA" id="ARBA00022989"/>
    </source>
</evidence>
<dbReference type="SUPFAM" id="SSF82866">
    <property type="entry name" value="Multidrug efflux transporter AcrB transmembrane domain"/>
    <property type="match status" value="2"/>
</dbReference>
<keyword evidence="3 9" id="KW-1003">Cell membrane</keyword>
<comment type="caution">
    <text evidence="14">The sequence shown here is derived from an EMBL/GenBank/DDBJ whole genome shotgun (WGS) entry which is preliminary data.</text>
</comment>
<evidence type="ECO:0000256" key="2">
    <source>
        <dbReference type="ARBA" id="ARBA00022448"/>
    </source>
</evidence>
<feature type="transmembrane region" description="Helical" evidence="9">
    <location>
        <begin position="563"/>
        <end position="580"/>
    </location>
</feature>
<dbReference type="InterPro" id="IPR055344">
    <property type="entry name" value="SecD_SecF_C_bact"/>
</dbReference>
<evidence type="ECO:0000256" key="4">
    <source>
        <dbReference type="ARBA" id="ARBA00022692"/>
    </source>
</evidence>
<dbReference type="NCBIfam" id="TIGR00966">
    <property type="entry name" value="transloc_SecF"/>
    <property type="match status" value="1"/>
</dbReference>
<name>A0ABU0CY80_9BACI</name>
<feature type="transmembrane region" description="Helical" evidence="9">
    <location>
        <begin position="376"/>
        <end position="404"/>
    </location>
</feature>
<keyword evidence="7 9" id="KW-0811">Translocation</keyword>
<evidence type="ECO:0000256" key="5">
    <source>
        <dbReference type="ARBA" id="ARBA00022927"/>
    </source>
</evidence>
<comment type="subcellular location">
    <subcellularLocation>
        <location evidence="1 9">Cell membrane</location>
        <topology evidence="1 9">Multi-pass membrane protein</topology>
    </subcellularLocation>
</comment>
<feature type="domain" description="Protein export membrane protein SecD/SecF C-terminal" evidence="11">
    <location>
        <begin position="545"/>
        <end position="720"/>
    </location>
</feature>
<keyword evidence="6 9" id="KW-1133">Transmembrane helix</keyword>
<gene>
    <name evidence="9" type="primary">secD</name>
    <name evidence="10" type="synonym">secF</name>
    <name evidence="14" type="ORF">J2S00_003943</name>
</gene>
<comment type="subunit">
    <text evidence="10">Forms a complex with SecD. Part of the essential Sec protein translocation apparatus which comprises SecA, SecYEG and auxiliary proteins SecDF. Other proteins may also be involved.</text>
</comment>
<feature type="transmembrane region" description="Helical" evidence="9">
    <location>
        <begin position="669"/>
        <end position="687"/>
    </location>
</feature>
<keyword evidence="8 9" id="KW-0472">Membrane</keyword>
<feature type="domain" description="Protein translocase subunit SecDF P1" evidence="12">
    <location>
        <begin position="66"/>
        <end position="121"/>
    </location>
</feature>
<protein>
    <recommendedName>
        <fullName evidence="9 10">Multifunctional fusion protein</fullName>
    </recommendedName>
    <domain>
        <recommendedName>
            <fullName evidence="9">Protein translocase subunit SecD</fullName>
        </recommendedName>
    </domain>
    <domain>
        <recommendedName>
            <fullName evidence="10">Protein-export membrane protein SecF</fullName>
        </recommendedName>
    </domain>
</protein>
<dbReference type="Proteomes" id="UP001232445">
    <property type="component" value="Unassembled WGS sequence"/>
</dbReference>
<comment type="function">
    <text evidence="9">Part of the Sec protein translocase complex. Interacts with the SecYEG preprotein conducting channel. SecDF uses the proton motive force (PMF) to complete protein translocation after the ATP-dependent function of SecA.</text>
</comment>
<dbReference type="Pfam" id="PF22599">
    <property type="entry name" value="SecDF_P1_head"/>
    <property type="match status" value="1"/>
</dbReference>
<feature type="transmembrane region" description="Helical" evidence="9">
    <location>
        <begin position="348"/>
        <end position="370"/>
    </location>
</feature>
<organism evidence="14 15">
    <name type="scientific">Caldalkalibacillus uzonensis</name>
    <dbReference type="NCBI Taxonomy" id="353224"/>
    <lineage>
        <taxon>Bacteria</taxon>
        <taxon>Bacillati</taxon>
        <taxon>Bacillota</taxon>
        <taxon>Bacilli</taxon>
        <taxon>Bacillales</taxon>
        <taxon>Bacillaceae</taxon>
        <taxon>Caldalkalibacillus</taxon>
    </lineage>
</organism>
<feature type="transmembrane region" description="Helical" evidence="9">
    <location>
        <begin position="614"/>
        <end position="635"/>
    </location>
</feature>
<evidence type="ECO:0000256" key="10">
    <source>
        <dbReference type="HAMAP-Rule" id="MF_01464"/>
    </source>
</evidence>
<dbReference type="InterPro" id="IPR022645">
    <property type="entry name" value="SecD/SecF_bac"/>
</dbReference>
<feature type="transmembrane region" description="Helical" evidence="9">
    <location>
        <begin position="252"/>
        <end position="270"/>
    </location>
</feature>
<evidence type="ECO:0000256" key="9">
    <source>
        <dbReference type="HAMAP-Rule" id="MF_01463"/>
    </source>
</evidence>
<dbReference type="InterPro" id="IPR048631">
    <property type="entry name" value="SecD_1st"/>
</dbReference>
<keyword evidence="15" id="KW-1185">Reference proteome</keyword>
<dbReference type="Gene3D" id="1.20.1640.10">
    <property type="entry name" value="Multidrug efflux transporter AcrB transmembrane domain"/>
    <property type="match status" value="2"/>
</dbReference>
<evidence type="ECO:0000313" key="14">
    <source>
        <dbReference type="EMBL" id="MDQ0341099.1"/>
    </source>
</evidence>
<evidence type="ECO:0000259" key="13">
    <source>
        <dbReference type="Pfam" id="PF22599"/>
    </source>
</evidence>
<keyword evidence="5 9" id="KW-0653">Protein transport</keyword>
<dbReference type="Gene3D" id="3.30.70.3220">
    <property type="match status" value="1"/>
</dbReference>
<feature type="domain" description="SecDF P1 head subdomain" evidence="13">
    <location>
        <begin position="122"/>
        <end position="231"/>
    </location>
</feature>
<dbReference type="NCBIfam" id="TIGR01129">
    <property type="entry name" value="secD"/>
    <property type="match status" value="1"/>
</dbReference>
<sequence length="735" mass="81319">MYKFSRIIVFIIIVTLAFSWMSATYDDVAKDITLGLDLQGGFEILYEVTPVKIGQAVTQDLLLHTQAALQKRVDVLGVSEPEFNIEGDNRIRVKLAGVTDHEQARRMLATEAHLTFRDVDDNLVMSRDNIREGSARVHFDDLNQPYVAIQFNDPDLTREVTQKLYQQPMVIWMDWEEGDTFREENQKPNPKYISAPIVQAVLSQDGSITGLSSYEEAKELADLLNAGALPVTLEELSAQAVGAKLGEQAMTMTVRAGIIGGILIMLYMLVYYRLPGLVASLTLVGYVYLILLVFNWMNATLTLPGIAALILGIGMAVDANILTYERMKEEIRAGKSIQSAFRLGSRRALGTIMDANITTAVAALVLFYFGSSAIQGFAVMLLVSIVLSLVTAVFGSRMLLGLLVRSRMLDGKPRWFGVKENDIGDIHLRHTPHSFAFDFIQHWRKFMTASAVLIGLGVLVLGFAGFNLGIDFESGTQLEFSVEEQQLTIAEIENMLAQIDLFPGDIRLAGNQNEIARVVFADILDREQIGHLNEILSAIYGEDFSMSETTISPVIAKELAMKAVWAILLASLGILIYVAIRFEYRFAIAAIVALLHDVLFIIAVIAIFRLEVDLTFIAAVLTVVGYSINDTIIIFDRIRENMKTAKITDRNALGKLINQSITDTFPRSINTTLTVVFAALALYLFGGEGIRNFSFALLIGLMAGAYSSIFIAAQFYCVLKARELKQKATSSHNSV</sequence>
<reference evidence="14 15" key="1">
    <citation type="submission" date="2023-07" db="EMBL/GenBank/DDBJ databases">
        <title>Genomic Encyclopedia of Type Strains, Phase IV (KMG-IV): sequencing the most valuable type-strain genomes for metagenomic binning, comparative biology and taxonomic classification.</title>
        <authorList>
            <person name="Goeker M."/>
        </authorList>
    </citation>
    <scope>NUCLEOTIDE SEQUENCE [LARGE SCALE GENOMIC DNA]</scope>
    <source>
        <strain evidence="14 15">DSM 17740</strain>
    </source>
</reference>
<feature type="transmembrane region" description="Helical" evidence="9">
    <location>
        <begin position="303"/>
        <end position="322"/>
    </location>
</feature>
<feature type="transmembrane region" description="Helical" evidence="9">
    <location>
        <begin position="277"/>
        <end position="297"/>
    </location>
</feature>
<feature type="domain" description="Protein export membrane protein SecD/SecF C-terminal" evidence="11">
    <location>
        <begin position="233"/>
        <end position="400"/>
    </location>
</feature>
<evidence type="ECO:0000259" key="11">
    <source>
        <dbReference type="Pfam" id="PF02355"/>
    </source>
</evidence>
<keyword evidence="2 9" id="KW-0813">Transport</keyword>
<evidence type="ECO:0000256" key="8">
    <source>
        <dbReference type="ARBA" id="ARBA00023136"/>
    </source>
</evidence>
<proteinExistence type="inferred from homology"/>
<dbReference type="Pfam" id="PF07549">
    <property type="entry name" value="Sec_GG"/>
    <property type="match status" value="1"/>
</dbReference>
<dbReference type="NCBIfam" id="TIGR00916">
    <property type="entry name" value="2A0604s01"/>
    <property type="match status" value="2"/>
</dbReference>
<dbReference type="HAMAP" id="MF_01463_B">
    <property type="entry name" value="SecD_B"/>
    <property type="match status" value="1"/>
</dbReference>